<dbReference type="AlphaFoldDB" id="A0A0M8K6Y7"/>
<dbReference type="Gene3D" id="1.10.287.90">
    <property type="match status" value="1"/>
</dbReference>
<protein>
    <recommendedName>
        <fullName evidence="5">Cytochrome oxidase subunit II transmembrane region profile domain-containing protein</fullName>
    </recommendedName>
</protein>
<feature type="domain" description="Cytochrome oxidase subunit II transmembrane region profile" evidence="5">
    <location>
        <begin position="1"/>
        <end position="67"/>
    </location>
</feature>
<dbReference type="Proteomes" id="UP000050502">
    <property type="component" value="Unassembled WGS sequence"/>
</dbReference>
<evidence type="ECO:0000313" key="9">
    <source>
        <dbReference type="Proteomes" id="UP000050502"/>
    </source>
</evidence>
<feature type="transmembrane region" description="Helical" evidence="4">
    <location>
        <begin position="46"/>
        <end position="64"/>
    </location>
</feature>
<reference evidence="6 8" key="1">
    <citation type="journal article" date="2015" name="Genome Announc.">
        <title>Draft Genome Sequence of a Heterotrophic Facultative Anaerobic Thermophilic Bacterium, Ardenticatena maritima Strain 110ST.</title>
        <authorList>
            <person name="Kawaichi S."/>
            <person name="Yoshida T."/>
            <person name="Sako Y."/>
            <person name="Nakamura R."/>
        </authorList>
    </citation>
    <scope>NUCLEOTIDE SEQUENCE [LARGE SCALE GENOMIC DNA]</scope>
    <source>
        <strain evidence="6 8">110S</strain>
    </source>
</reference>
<proteinExistence type="predicted"/>
<evidence type="ECO:0000313" key="6">
    <source>
        <dbReference type="EMBL" id="GAP63045.1"/>
    </source>
</evidence>
<dbReference type="EMBL" id="BBZA01000107">
    <property type="protein sequence ID" value="GAP63045.1"/>
    <property type="molecule type" value="Genomic_DNA"/>
</dbReference>
<dbReference type="GO" id="GO:0016020">
    <property type="term" value="C:membrane"/>
    <property type="evidence" value="ECO:0007669"/>
    <property type="project" value="UniProtKB-SubCell"/>
</dbReference>
<reference evidence="8" key="3">
    <citation type="submission" date="2015-08" db="EMBL/GenBank/DDBJ databases">
        <title>Draft Genome Sequence of a Heterotrophic Facultative Anaerobic Bacterium Ardenticatena maritima Strain 110S.</title>
        <authorList>
            <person name="Kawaichi S."/>
            <person name="Yoshida T."/>
            <person name="Sako Y."/>
            <person name="Nakamura R."/>
        </authorList>
    </citation>
    <scope>NUCLEOTIDE SEQUENCE [LARGE SCALE GENOMIC DNA]</scope>
    <source>
        <strain evidence="8">110S</strain>
    </source>
</reference>
<evidence type="ECO:0000256" key="2">
    <source>
        <dbReference type="ARBA" id="ARBA00022692"/>
    </source>
</evidence>
<dbReference type="InParanoid" id="A0A0M8K6Y7"/>
<dbReference type="EMBL" id="LGKN01000006">
    <property type="protein sequence ID" value="KPL87104.1"/>
    <property type="molecule type" value="Genomic_DNA"/>
</dbReference>
<evidence type="ECO:0000256" key="1">
    <source>
        <dbReference type="ARBA" id="ARBA00004141"/>
    </source>
</evidence>
<dbReference type="SUPFAM" id="SSF81464">
    <property type="entry name" value="Cytochrome c oxidase subunit II-like, transmembrane region"/>
    <property type="match status" value="1"/>
</dbReference>
<dbReference type="Proteomes" id="UP000037784">
    <property type="component" value="Unassembled WGS sequence"/>
</dbReference>
<dbReference type="RefSeq" id="WP_054492915.1">
    <property type="nucleotide sequence ID" value="NZ_BBZA01000107.1"/>
</dbReference>
<evidence type="ECO:0000259" key="5">
    <source>
        <dbReference type="PROSITE" id="PS50999"/>
    </source>
</evidence>
<name>A0A0M8K6Y7_9CHLR</name>
<evidence type="ECO:0000256" key="4">
    <source>
        <dbReference type="SAM" id="Phobius"/>
    </source>
</evidence>
<sequence length="67" mass="7810">MTSPLRFWLFLFLALIVLLAQIGIIVSTRRTVRQRGLTSQNRPIEWLWTVAPLFILLGLLYLAWQAL</sequence>
<dbReference type="InterPro" id="IPR011759">
    <property type="entry name" value="Cyt_c_oxidase_su2_TM_dom"/>
</dbReference>
<dbReference type="InterPro" id="IPR036257">
    <property type="entry name" value="Cyt_c_oxidase_su2_TM_sf"/>
</dbReference>
<gene>
    <name evidence="6" type="ORF">ARMA_1468</name>
    <name evidence="7" type="ORF">SE16_11120</name>
</gene>
<evidence type="ECO:0000313" key="7">
    <source>
        <dbReference type="EMBL" id="KPL87104.1"/>
    </source>
</evidence>
<feature type="transmembrane region" description="Helical" evidence="4">
    <location>
        <begin position="6"/>
        <end position="26"/>
    </location>
</feature>
<organism evidence="6 8">
    <name type="scientific">Ardenticatena maritima</name>
    <dbReference type="NCBI Taxonomy" id="872965"/>
    <lineage>
        <taxon>Bacteria</taxon>
        <taxon>Bacillati</taxon>
        <taxon>Chloroflexota</taxon>
        <taxon>Ardenticatenia</taxon>
        <taxon>Ardenticatenales</taxon>
        <taxon>Ardenticatenaceae</taxon>
        <taxon>Ardenticatena</taxon>
    </lineage>
</organism>
<keyword evidence="2 4" id="KW-0812">Transmembrane</keyword>
<evidence type="ECO:0000313" key="8">
    <source>
        <dbReference type="Proteomes" id="UP000037784"/>
    </source>
</evidence>
<dbReference type="PROSITE" id="PS50999">
    <property type="entry name" value="COX2_TM"/>
    <property type="match status" value="1"/>
</dbReference>
<keyword evidence="3 4" id="KW-0472">Membrane</keyword>
<keyword evidence="8" id="KW-1185">Reference proteome</keyword>
<keyword evidence="4" id="KW-1133">Transmembrane helix</keyword>
<comment type="caution">
    <text evidence="6">The sequence shown here is derived from an EMBL/GenBank/DDBJ whole genome shotgun (WGS) entry which is preliminary data.</text>
</comment>
<dbReference type="STRING" id="872965.SE16_11120"/>
<reference evidence="7 9" key="2">
    <citation type="submission" date="2015-07" db="EMBL/GenBank/DDBJ databases">
        <title>Whole genome sequence of Ardenticatena maritima DSM 23922.</title>
        <authorList>
            <person name="Hemp J."/>
            <person name="Ward L.M."/>
            <person name="Pace L.A."/>
            <person name="Fischer W.W."/>
        </authorList>
    </citation>
    <scope>NUCLEOTIDE SEQUENCE [LARGE SCALE GENOMIC DNA]</scope>
    <source>
        <strain evidence="7 9">110S</strain>
    </source>
</reference>
<comment type="subcellular location">
    <subcellularLocation>
        <location evidence="1">Membrane</location>
        <topology evidence="1">Multi-pass membrane protein</topology>
    </subcellularLocation>
</comment>
<evidence type="ECO:0000256" key="3">
    <source>
        <dbReference type="ARBA" id="ARBA00023136"/>
    </source>
</evidence>
<accession>A0A0M8K6Y7</accession>
<dbReference type="GO" id="GO:0022900">
    <property type="term" value="P:electron transport chain"/>
    <property type="evidence" value="ECO:0007669"/>
    <property type="project" value="InterPro"/>
</dbReference>